<keyword evidence="7 8" id="KW-0539">Nucleus</keyword>
<dbReference type="EMBL" id="CAMAPE010000054">
    <property type="protein sequence ID" value="CAH9111075.1"/>
    <property type="molecule type" value="Genomic_DNA"/>
</dbReference>
<dbReference type="OrthoDB" id="1927254at2759"/>
<evidence type="ECO:0000256" key="4">
    <source>
        <dbReference type="ARBA" id="ARBA00023015"/>
    </source>
</evidence>
<evidence type="ECO:0000256" key="8">
    <source>
        <dbReference type="PROSITE-ProRule" id="PRU00071"/>
    </source>
</evidence>
<keyword evidence="2 8" id="KW-0863">Zinc-finger</keyword>
<feature type="region of interest" description="Disordered" evidence="10">
    <location>
        <begin position="1"/>
        <end position="25"/>
    </location>
</feature>
<keyword evidence="1 9" id="KW-0479">Metal-binding</keyword>
<proteinExistence type="predicted"/>
<keyword evidence="6 9" id="KW-0804">Transcription</keyword>
<evidence type="ECO:0000256" key="9">
    <source>
        <dbReference type="RuleBase" id="RU369094"/>
    </source>
</evidence>
<feature type="compositionally biased region" description="Low complexity" evidence="10">
    <location>
        <begin position="255"/>
        <end position="270"/>
    </location>
</feature>
<keyword evidence="13" id="KW-1185">Reference proteome</keyword>
<dbReference type="GO" id="GO:0003677">
    <property type="term" value="F:DNA binding"/>
    <property type="evidence" value="ECO:0007669"/>
    <property type="project" value="UniProtKB-UniRule"/>
</dbReference>
<dbReference type="PROSITE" id="PS01361">
    <property type="entry name" value="ZF_DOF_1"/>
    <property type="match status" value="1"/>
</dbReference>
<dbReference type="GO" id="GO:0008270">
    <property type="term" value="F:zinc ion binding"/>
    <property type="evidence" value="ECO:0007669"/>
    <property type="project" value="UniProtKB-KW"/>
</dbReference>
<evidence type="ECO:0000256" key="5">
    <source>
        <dbReference type="ARBA" id="ARBA00023125"/>
    </source>
</evidence>
<dbReference type="GO" id="GO:0005634">
    <property type="term" value="C:nucleus"/>
    <property type="evidence" value="ECO:0007669"/>
    <property type="project" value="UniProtKB-SubCell"/>
</dbReference>
<dbReference type="GO" id="GO:0003700">
    <property type="term" value="F:DNA-binding transcription factor activity"/>
    <property type="evidence" value="ECO:0007669"/>
    <property type="project" value="UniProtKB-UniRule"/>
</dbReference>
<evidence type="ECO:0000313" key="12">
    <source>
        <dbReference type="EMBL" id="CAH9111075.1"/>
    </source>
</evidence>
<evidence type="ECO:0000313" key="13">
    <source>
        <dbReference type="Proteomes" id="UP001152484"/>
    </source>
</evidence>
<sequence length="279" mass="29835">MDSSQWPQGGVEGNSPKKTRTEKEKAALNCPRCSSPNTKFCYYNNYSLSQPRYFCKTCRRYWTAGGSLRNVPVGGGSRKHCRRSSFSSPSLSSNKILTSSSTTAKMNYLAYDPPPPVSVTGGGSNNNTFSGVSGLVNQNQNQNHQQKNGFFSSFMGMLPPPAADHMLFPLPAGVHSNDGGSGFNFCLDGFYGNLLQGSGGASGNARLFFHDADVKPAVSAAEIDNDRLFGQRRPPEEDAAAGGAGVGGDAGNNGYWNNNNNNNNNNHNYGMRGGGSWCD</sequence>
<evidence type="ECO:0000256" key="10">
    <source>
        <dbReference type="SAM" id="MobiDB-lite"/>
    </source>
</evidence>
<feature type="region of interest" description="Disordered" evidence="10">
    <location>
        <begin position="255"/>
        <end position="279"/>
    </location>
</feature>
<dbReference type="PANTHER" id="PTHR31992:SF285">
    <property type="entry name" value="DOF ZINC FINGER PROTEIN DOF4.6"/>
    <property type="match status" value="1"/>
</dbReference>
<comment type="caution">
    <text evidence="12">The sequence shown here is derived from an EMBL/GenBank/DDBJ whole genome shotgun (WGS) entry which is preliminary data.</text>
</comment>
<dbReference type="PROSITE" id="PS50884">
    <property type="entry name" value="ZF_DOF_2"/>
    <property type="match status" value="1"/>
</dbReference>
<feature type="domain" description="Dof-type" evidence="11">
    <location>
        <begin position="28"/>
        <end position="82"/>
    </location>
</feature>
<name>A0A9P0ZUL0_CUSEU</name>
<accession>A0A9P0ZUL0</accession>
<dbReference type="AlphaFoldDB" id="A0A9P0ZUL0"/>
<dbReference type="PANTHER" id="PTHR31992">
    <property type="entry name" value="DOF ZINC FINGER PROTEIN DOF1.4-RELATED"/>
    <property type="match status" value="1"/>
</dbReference>
<comment type="subcellular location">
    <subcellularLocation>
        <location evidence="8 9">Nucleus</location>
    </subcellularLocation>
</comment>
<comment type="function">
    <text evidence="9">Transcription factor that binds specifically to a 5'-AA[AG]G-3' consensus core sequence.</text>
</comment>
<evidence type="ECO:0000256" key="1">
    <source>
        <dbReference type="ARBA" id="ARBA00022723"/>
    </source>
</evidence>
<evidence type="ECO:0000256" key="3">
    <source>
        <dbReference type="ARBA" id="ARBA00022833"/>
    </source>
</evidence>
<dbReference type="Proteomes" id="UP001152484">
    <property type="component" value="Unassembled WGS sequence"/>
</dbReference>
<keyword evidence="4 9" id="KW-0805">Transcription regulation</keyword>
<evidence type="ECO:0000256" key="6">
    <source>
        <dbReference type="ARBA" id="ARBA00023163"/>
    </source>
</evidence>
<dbReference type="InterPro" id="IPR003851">
    <property type="entry name" value="Znf_Dof"/>
</dbReference>
<keyword evidence="3 9" id="KW-0862">Zinc</keyword>
<dbReference type="Pfam" id="PF02701">
    <property type="entry name" value="Zn_ribbon_Dof"/>
    <property type="match status" value="1"/>
</dbReference>
<evidence type="ECO:0000259" key="11">
    <source>
        <dbReference type="PROSITE" id="PS50884"/>
    </source>
</evidence>
<protein>
    <recommendedName>
        <fullName evidence="9">Dof zinc finger protein</fullName>
    </recommendedName>
</protein>
<evidence type="ECO:0000256" key="2">
    <source>
        <dbReference type="ARBA" id="ARBA00022771"/>
    </source>
</evidence>
<evidence type="ECO:0000256" key="7">
    <source>
        <dbReference type="ARBA" id="ARBA00023242"/>
    </source>
</evidence>
<dbReference type="InterPro" id="IPR045174">
    <property type="entry name" value="Dof"/>
</dbReference>
<organism evidence="12 13">
    <name type="scientific">Cuscuta europaea</name>
    <name type="common">European dodder</name>
    <dbReference type="NCBI Taxonomy" id="41803"/>
    <lineage>
        <taxon>Eukaryota</taxon>
        <taxon>Viridiplantae</taxon>
        <taxon>Streptophyta</taxon>
        <taxon>Embryophyta</taxon>
        <taxon>Tracheophyta</taxon>
        <taxon>Spermatophyta</taxon>
        <taxon>Magnoliopsida</taxon>
        <taxon>eudicotyledons</taxon>
        <taxon>Gunneridae</taxon>
        <taxon>Pentapetalae</taxon>
        <taxon>asterids</taxon>
        <taxon>lamiids</taxon>
        <taxon>Solanales</taxon>
        <taxon>Convolvulaceae</taxon>
        <taxon>Cuscuteae</taxon>
        <taxon>Cuscuta</taxon>
        <taxon>Cuscuta subgen. Cuscuta</taxon>
    </lineage>
</organism>
<reference evidence="12" key="1">
    <citation type="submission" date="2022-07" db="EMBL/GenBank/DDBJ databases">
        <authorList>
            <person name="Macas J."/>
            <person name="Novak P."/>
            <person name="Neumann P."/>
        </authorList>
    </citation>
    <scope>NUCLEOTIDE SEQUENCE</scope>
</reference>
<keyword evidence="5 8" id="KW-0238">DNA-binding</keyword>
<gene>
    <name evidence="12" type="ORF">CEURO_LOCUS19081</name>
</gene>